<keyword evidence="2" id="KW-0964">Secreted</keyword>
<dbReference type="SUPFAM" id="SSF51126">
    <property type="entry name" value="Pectin lyase-like"/>
    <property type="match status" value="1"/>
</dbReference>
<gene>
    <name evidence="6" type="ORF">BKA14_000253</name>
</gene>
<dbReference type="AlphaFoldDB" id="A0A7W7CKC4"/>
<proteinExistence type="inferred from homology"/>
<feature type="domain" description="Pectate lyase" evidence="5">
    <location>
        <begin position="163"/>
        <end position="413"/>
    </location>
</feature>
<dbReference type="SMART" id="SM00656">
    <property type="entry name" value="Amb_all"/>
    <property type="match status" value="1"/>
</dbReference>
<evidence type="ECO:0000256" key="1">
    <source>
        <dbReference type="ARBA" id="ARBA00023239"/>
    </source>
</evidence>
<dbReference type="RefSeq" id="WP_260416347.1">
    <property type="nucleotide sequence ID" value="NZ_JACHMF010000001.1"/>
</dbReference>
<feature type="signal peptide" evidence="4">
    <location>
        <begin position="1"/>
        <end position="25"/>
    </location>
</feature>
<organism evidence="6 7">
    <name type="scientific">Paractinoplanes abujensis</name>
    <dbReference type="NCBI Taxonomy" id="882441"/>
    <lineage>
        <taxon>Bacteria</taxon>
        <taxon>Bacillati</taxon>
        <taxon>Actinomycetota</taxon>
        <taxon>Actinomycetes</taxon>
        <taxon>Micromonosporales</taxon>
        <taxon>Micromonosporaceae</taxon>
        <taxon>Paractinoplanes</taxon>
    </lineage>
</organism>
<keyword evidence="2" id="KW-0624">Polysaccharide degradation</keyword>
<keyword evidence="7" id="KW-1185">Reference proteome</keyword>
<dbReference type="PANTHER" id="PTHR31683">
    <property type="entry name" value="PECTATE LYASE 18-RELATED"/>
    <property type="match status" value="1"/>
</dbReference>
<evidence type="ECO:0000313" key="6">
    <source>
        <dbReference type="EMBL" id="MBB4690105.1"/>
    </source>
</evidence>
<feature type="chain" id="PRO_5031223440" evidence="4">
    <location>
        <begin position="26"/>
        <end position="492"/>
    </location>
</feature>
<reference evidence="6 7" key="1">
    <citation type="submission" date="2020-08" db="EMBL/GenBank/DDBJ databases">
        <title>Sequencing the genomes of 1000 actinobacteria strains.</title>
        <authorList>
            <person name="Klenk H.-P."/>
        </authorList>
    </citation>
    <scope>NUCLEOTIDE SEQUENCE [LARGE SCALE GENOMIC DNA]</scope>
    <source>
        <strain evidence="6 7">DSM 45518</strain>
    </source>
</reference>
<dbReference type="InterPro" id="IPR012334">
    <property type="entry name" value="Pectin_lyas_fold"/>
</dbReference>
<evidence type="ECO:0000256" key="2">
    <source>
        <dbReference type="RuleBase" id="RU361173"/>
    </source>
</evidence>
<comment type="subcellular location">
    <subcellularLocation>
        <location evidence="2">Secreted</location>
    </subcellularLocation>
</comment>
<comment type="similarity">
    <text evidence="2">Belongs to the polysaccharide lyase 1 family.</text>
</comment>
<dbReference type="GO" id="GO:0000272">
    <property type="term" value="P:polysaccharide catabolic process"/>
    <property type="evidence" value="ECO:0007669"/>
    <property type="project" value="UniProtKB-KW"/>
</dbReference>
<feature type="region of interest" description="Disordered" evidence="3">
    <location>
        <begin position="33"/>
        <end position="73"/>
    </location>
</feature>
<keyword evidence="1 2" id="KW-0456">Lyase</keyword>
<keyword evidence="2" id="KW-0119">Carbohydrate metabolism</keyword>
<dbReference type="GO" id="GO:0030570">
    <property type="term" value="F:pectate lyase activity"/>
    <property type="evidence" value="ECO:0007669"/>
    <property type="project" value="UniProtKB-EC"/>
</dbReference>
<dbReference type="GO" id="GO:0005576">
    <property type="term" value="C:extracellular region"/>
    <property type="evidence" value="ECO:0007669"/>
    <property type="project" value="UniProtKB-SubCell"/>
</dbReference>
<accession>A0A7W7CKC4</accession>
<dbReference type="PANTHER" id="PTHR31683:SF18">
    <property type="entry name" value="PECTATE LYASE 21-RELATED"/>
    <property type="match status" value="1"/>
</dbReference>
<dbReference type="Pfam" id="PF00544">
    <property type="entry name" value="Pectate_lyase_4"/>
    <property type="match status" value="1"/>
</dbReference>
<dbReference type="EMBL" id="JACHMF010000001">
    <property type="protein sequence ID" value="MBB4690105.1"/>
    <property type="molecule type" value="Genomic_DNA"/>
</dbReference>
<dbReference type="InterPro" id="IPR045032">
    <property type="entry name" value="PEL"/>
</dbReference>
<name>A0A7W7CKC4_9ACTN</name>
<comment type="caution">
    <text evidence="6">The sequence shown here is derived from an EMBL/GenBank/DDBJ whole genome shotgun (WGS) entry which is preliminary data.</text>
</comment>
<dbReference type="InterPro" id="IPR011050">
    <property type="entry name" value="Pectin_lyase_fold/virulence"/>
</dbReference>
<keyword evidence="4" id="KW-0732">Signal</keyword>
<protein>
    <submittedName>
        <fullName evidence="6">Pectate lyase</fullName>
        <ecNumber evidence="6">4.2.2.2</ecNumber>
    </submittedName>
</protein>
<dbReference type="InterPro" id="IPR002022">
    <property type="entry name" value="Pec_lyase"/>
</dbReference>
<evidence type="ECO:0000259" key="5">
    <source>
        <dbReference type="SMART" id="SM00656"/>
    </source>
</evidence>
<evidence type="ECO:0000313" key="7">
    <source>
        <dbReference type="Proteomes" id="UP000542742"/>
    </source>
</evidence>
<evidence type="ECO:0000256" key="3">
    <source>
        <dbReference type="SAM" id="MobiDB-lite"/>
    </source>
</evidence>
<evidence type="ECO:0000256" key="4">
    <source>
        <dbReference type="SAM" id="SignalP"/>
    </source>
</evidence>
<dbReference type="Gene3D" id="2.160.20.10">
    <property type="entry name" value="Single-stranded right-handed beta-helix, Pectin lyase-like"/>
    <property type="match status" value="1"/>
</dbReference>
<dbReference type="Proteomes" id="UP000542742">
    <property type="component" value="Unassembled WGS sequence"/>
</dbReference>
<dbReference type="EC" id="4.2.2.2" evidence="6"/>
<sequence>MRTAPAAGIMAALLLTLAAPTPAGAAPTLTGAAPAPAGAAPAPAGAAPAPAGAAPAPAGAAPAPAGAAPAPAGAAPRVSEAALRVAREGIAAGDGWAASGAGTTGGAAAADVSVVRNRAELIDALGGNALTNGQNATPKIVLISGRIDLRRDDAGTTLGCDDFADPDYSLDAFLAAYDPAVWGRATKPTGPLEEARVRSAKRQSDHIRINVGSNTTIVGINGGRLEHGSLVLTNVSNVIVRNLEVTDAADCFPAWDPTDGSAGNWNSLYDLVSLSGATNVWLDHNTFSDGNNHDRDQPVYLGRPYQVHDGATDIIRGSDLVTLSWNDYYDHDKTMLIGSTDTPGVDVGKLRVTVHHNRFGNVIQRAPRVRFGQVDVFNNLYTATDEEYGYSLGVGVESSIYAENNYFRLSADVPPSEVIAYWKGTRITALGTLVQSSHRPAQPVDLVAAYNAAYDPDLIPDAGWTPDLRTRLDPTAAVPALVNAGAGIRRIL</sequence>